<feature type="compositionally biased region" description="Basic residues" evidence="1">
    <location>
        <begin position="15"/>
        <end position="25"/>
    </location>
</feature>
<evidence type="ECO:0000313" key="2">
    <source>
        <dbReference type="EMBL" id="HIR66597.1"/>
    </source>
</evidence>
<sequence length="154" mass="17323">MGILKAASGEERSSRKSARGARPKARAATVEEMDELMYYFQDTAQRGAELKLTAAELTALAELVYMGNYVVDVGKKQGQGGEKYSEVSHKIFQNFYAVRNRIADMAFVGEDEAADARDILDGRTQIYIAQFEKCAFRKKLSEIFEKIENFLSDK</sequence>
<organism evidence="2 3">
    <name type="scientific">Candidatus Coproplasma avicola</name>
    <dbReference type="NCBI Taxonomy" id="2840744"/>
    <lineage>
        <taxon>Bacteria</taxon>
        <taxon>Bacillati</taxon>
        <taxon>Bacillota</taxon>
        <taxon>Clostridia</taxon>
        <taxon>Eubacteriales</taxon>
        <taxon>Candidatus Coproplasma</taxon>
    </lineage>
</organism>
<dbReference type="Proteomes" id="UP000823913">
    <property type="component" value="Unassembled WGS sequence"/>
</dbReference>
<dbReference type="EMBL" id="DVHK01000021">
    <property type="protein sequence ID" value="HIR66597.1"/>
    <property type="molecule type" value="Genomic_DNA"/>
</dbReference>
<feature type="region of interest" description="Disordered" evidence="1">
    <location>
        <begin position="1"/>
        <end position="26"/>
    </location>
</feature>
<comment type="caution">
    <text evidence="2">The sequence shown here is derived from an EMBL/GenBank/DDBJ whole genome shotgun (WGS) entry which is preliminary data.</text>
</comment>
<reference evidence="2" key="1">
    <citation type="submission" date="2020-10" db="EMBL/GenBank/DDBJ databases">
        <authorList>
            <person name="Gilroy R."/>
        </authorList>
    </citation>
    <scope>NUCLEOTIDE SEQUENCE</scope>
    <source>
        <strain evidence="2">ChiW16-3235</strain>
    </source>
</reference>
<name>A0A9D1E4Z8_9FIRM</name>
<evidence type="ECO:0000313" key="3">
    <source>
        <dbReference type="Proteomes" id="UP000823913"/>
    </source>
</evidence>
<proteinExistence type="predicted"/>
<dbReference type="AlphaFoldDB" id="A0A9D1E4Z8"/>
<protein>
    <submittedName>
        <fullName evidence="2">Uncharacterized protein</fullName>
    </submittedName>
</protein>
<gene>
    <name evidence="2" type="ORF">IAB94_00950</name>
</gene>
<reference evidence="2" key="2">
    <citation type="journal article" date="2021" name="PeerJ">
        <title>Extensive microbial diversity within the chicken gut microbiome revealed by metagenomics and culture.</title>
        <authorList>
            <person name="Gilroy R."/>
            <person name="Ravi A."/>
            <person name="Getino M."/>
            <person name="Pursley I."/>
            <person name="Horton D.L."/>
            <person name="Alikhan N.F."/>
            <person name="Baker D."/>
            <person name="Gharbi K."/>
            <person name="Hall N."/>
            <person name="Watson M."/>
            <person name="Adriaenssens E.M."/>
            <person name="Foster-Nyarko E."/>
            <person name="Jarju S."/>
            <person name="Secka A."/>
            <person name="Antonio M."/>
            <person name="Oren A."/>
            <person name="Chaudhuri R.R."/>
            <person name="La Ragione R."/>
            <person name="Hildebrand F."/>
            <person name="Pallen M.J."/>
        </authorList>
    </citation>
    <scope>NUCLEOTIDE SEQUENCE</scope>
    <source>
        <strain evidence="2">ChiW16-3235</strain>
    </source>
</reference>
<accession>A0A9D1E4Z8</accession>
<evidence type="ECO:0000256" key="1">
    <source>
        <dbReference type="SAM" id="MobiDB-lite"/>
    </source>
</evidence>